<dbReference type="AlphaFoldDB" id="A0AA39MTI7"/>
<keyword evidence="3" id="KW-1185">Reference proteome</keyword>
<feature type="chain" id="PRO_5041239718" evidence="1">
    <location>
        <begin position="21"/>
        <end position="80"/>
    </location>
</feature>
<reference evidence="2" key="1">
    <citation type="submission" date="2023-06" db="EMBL/GenBank/DDBJ databases">
        <authorList>
            <consortium name="Lawrence Berkeley National Laboratory"/>
            <person name="Ahrendt S."/>
            <person name="Sahu N."/>
            <person name="Indic B."/>
            <person name="Wong-Bajracharya J."/>
            <person name="Merenyi Z."/>
            <person name="Ke H.-M."/>
            <person name="Monk M."/>
            <person name="Kocsube S."/>
            <person name="Drula E."/>
            <person name="Lipzen A."/>
            <person name="Balint B."/>
            <person name="Henrissat B."/>
            <person name="Andreopoulos B."/>
            <person name="Martin F.M."/>
            <person name="Harder C.B."/>
            <person name="Rigling D."/>
            <person name="Ford K.L."/>
            <person name="Foster G.D."/>
            <person name="Pangilinan J."/>
            <person name="Papanicolaou A."/>
            <person name="Barry K."/>
            <person name="LaButti K."/>
            <person name="Viragh M."/>
            <person name="Koriabine M."/>
            <person name="Yan M."/>
            <person name="Riley R."/>
            <person name="Champramary S."/>
            <person name="Plett K.L."/>
            <person name="Tsai I.J."/>
            <person name="Slot J."/>
            <person name="Sipos G."/>
            <person name="Plett J."/>
            <person name="Nagy L.G."/>
            <person name="Grigoriev I.V."/>
        </authorList>
    </citation>
    <scope>NUCLEOTIDE SEQUENCE</scope>
    <source>
        <strain evidence="2">CCBAS 213</strain>
    </source>
</reference>
<keyword evidence="1" id="KW-0732">Signal</keyword>
<evidence type="ECO:0000313" key="3">
    <source>
        <dbReference type="Proteomes" id="UP001175211"/>
    </source>
</evidence>
<evidence type="ECO:0000256" key="1">
    <source>
        <dbReference type="SAM" id="SignalP"/>
    </source>
</evidence>
<name>A0AA39MTI7_ARMTA</name>
<feature type="signal peptide" evidence="1">
    <location>
        <begin position="1"/>
        <end position="20"/>
    </location>
</feature>
<organism evidence="2 3">
    <name type="scientific">Armillaria tabescens</name>
    <name type="common">Ringless honey mushroom</name>
    <name type="synonym">Agaricus tabescens</name>
    <dbReference type="NCBI Taxonomy" id="1929756"/>
    <lineage>
        <taxon>Eukaryota</taxon>
        <taxon>Fungi</taxon>
        <taxon>Dikarya</taxon>
        <taxon>Basidiomycota</taxon>
        <taxon>Agaricomycotina</taxon>
        <taxon>Agaricomycetes</taxon>
        <taxon>Agaricomycetidae</taxon>
        <taxon>Agaricales</taxon>
        <taxon>Marasmiineae</taxon>
        <taxon>Physalacriaceae</taxon>
        <taxon>Desarmillaria</taxon>
    </lineage>
</organism>
<proteinExistence type="predicted"/>
<accession>A0AA39MTI7</accession>
<dbReference type="GeneID" id="85361699"/>
<dbReference type="EMBL" id="JAUEPS010000049">
    <property type="protein sequence ID" value="KAK0445668.1"/>
    <property type="molecule type" value="Genomic_DNA"/>
</dbReference>
<dbReference type="RefSeq" id="XP_060325572.1">
    <property type="nucleotide sequence ID" value="XM_060478151.1"/>
</dbReference>
<protein>
    <submittedName>
        <fullName evidence="2">Uncharacterized protein</fullName>
    </submittedName>
</protein>
<comment type="caution">
    <text evidence="2">The sequence shown here is derived from an EMBL/GenBank/DDBJ whole genome shotgun (WGS) entry which is preliminary data.</text>
</comment>
<sequence>MPTLLLVWMLVASLIASVAAQDLMPSTFWKNPNITLSKDNRITIASAAIEKAVSMLQSNGKFSGAFICSMFSIELLSKVF</sequence>
<gene>
    <name evidence="2" type="ORF">EV420DRAFT_1648384</name>
</gene>
<evidence type="ECO:0000313" key="2">
    <source>
        <dbReference type="EMBL" id="KAK0445668.1"/>
    </source>
</evidence>
<dbReference type="Proteomes" id="UP001175211">
    <property type="component" value="Unassembled WGS sequence"/>
</dbReference>